<dbReference type="SUPFAM" id="SSF55729">
    <property type="entry name" value="Acyl-CoA N-acyltransferases (Nat)"/>
    <property type="match status" value="1"/>
</dbReference>
<evidence type="ECO:0000256" key="1">
    <source>
        <dbReference type="ARBA" id="ARBA00022679"/>
    </source>
</evidence>
<feature type="domain" description="N-acetyltransferase" evidence="3">
    <location>
        <begin position="2"/>
        <end position="186"/>
    </location>
</feature>
<evidence type="ECO:0000256" key="2">
    <source>
        <dbReference type="ARBA" id="ARBA00023315"/>
    </source>
</evidence>
<sequence>MIQTRIGQPKDAKAISRAIILAMDELALKFTNSDNYDRANEVFEFFASQKNNQYSFENTIVCEENEEVFGVILAYDGGKLAELRQPFLDYIRMNYDFEGMPEDETEAGEIYLDTVSVFPEHQGKGIGQKLIQALIEQSRERGFSKVGLLVDANNPSAKRLYERIGFQVAGPKSLLGGTYAHMVYNL</sequence>
<dbReference type="InterPro" id="IPR016181">
    <property type="entry name" value="Acyl_CoA_acyltransferase"/>
</dbReference>
<dbReference type="Proteomes" id="UP001549146">
    <property type="component" value="Unassembled WGS sequence"/>
</dbReference>
<comment type="caution">
    <text evidence="4">The sequence shown here is derived from an EMBL/GenBank/DDBJ whole genome shotgun (WGS) entry which is preliminary data.</text>
</comment>
<reference evidence="4 5" key="1">
    <citation type="submission" date="2024-06" db="EMBL/GenBank/DDBJ databases">
        <title>Genomic Encyclopedia of Type Strains, Phase IV (KMG-IV): sequencing the most valuable type-strain genomes for metagenomic binning, comparative biology and taxonomic classification.</title>
        <authorList>
            <person name="Goeker M."/>
        </authorList>
    </citation>
    <scope>NUCLEOTIDE SEQUENCE [LARGE SCALE GENOMIC DNA]</scope>
    <source>
        <strain evidence="4 5">DSM 29388</strain>
    </source>
</reference>
<evidence type="ECO:0000313" key="5">
    <source>
        <dbReference type="Proteomes" id="UP001549146"/>
    </source>
</evidence>
<keyword evidence="1" id="KW-0808">Transferase</keyword>
<evidence type="ECO:0000259" key="3">
    <source>
        <dbReference type="PROSITE" id="PS51186"/>
    </source>
</evidence>
<dbReference type="PANTHER" id="PTHR43420">
    <property type="entry name" value="ACETYLTRANSFERASE"/>
    <property type="match status" value="1"/>
</dbReference>
<dbReference type="RefSeq" id="WP_354510783.1">
    <property type="nucleotide sequence ID" value="NZ_JBEPMO010000027.1"/>
</dbReference>
<evidence type="ECO:0000313" key="4">
    <source>
        <dbReference type="EMBL" id="MET3733021.1"/>
    </source>
</evidence>
<organism evidence="4 5">
    <name type="scientific">Moheibacter stercoris</name>
    <dbReference type="NCBI Taxonomy" id="1628251"/>
    <lineage>
        <taxon>Bacteria</taxon>
        <taxon>Pseudomonadati</taxon>
        <taxon>Bacteroidota</taxon>
        <taxon>Flavobacteriia</taxon>
        <taxon>Flavobacteriales</taxon>
        <taxon>Weeksellaceae</taxon>
        <taxon>Moheibacter</taxon>
    </lineage>
</organism>
<dbReference type="PANTHER" id="PTHR43420:SF47">
    <property type="entry name" value="N-ACETYLTRANSFERASE DOMAIN-CONTAINING PROTEIN"/>
    <property type="match status" value="1"/>
</dbReference>
<dbReference type="CDD" id="cd04301">
    <property type="entry name" value="NAT_SF"/>
    <property type="match status" value="1"/>
</dbReference>
<dbReference type="InterPro" id="IPR050680">
    <property type="entry name" value="YpeA/RimI_acetyltransf"/>
</dbReference>
<dbReference type="EMBL" id="JBEPMO010000027">
    <property type="protein sequence ID" value="MET3733021.1"/>
    <property type="molecule type" value="Genomic_DNA"/>
</dbReference>
<protein>
    <submittedName>
        <fullName evidence="4">Ribosomal protein S18 acetylase RimI-like enzyme</fullName>
    </submittedName>
</protein>
<accession>A0ABV2LX36</accession>
<proteinExistence type="predicted"/>
<dbReference type="InterPro" id="IPR000182">
    <property type="entry name" value="GNAT_dom"/>
</dbReference>
<dbReference type="Pfam" id="PF00583">
    <property type="entry name" value="Acetyltransf_1"/>
    <property type="match status" value="1"/>
</dbReference>
<keyword evidence="2" id="KW-0012">Acyltransferase</keyword>
<name>A0ABV2LX36_9FLAO</name>
<dbReference type="PROSITE" id="PS51186">
    <property type="entry name" value="GNAT"/>
    <property type="match status" value="1"/>
</dbReference>
<keyword evidence="5" id="KW-1185">Reference proteome</keyword>
<gene>
    <name evidence="4" type="ORF">ABID46_002613</name>
</gene>
<dbReference type="Gene3D" id="3.40.630.30">
    <property type="match status" value="1"/>
</dbReference>